<evidence type="ECO:0000256" key="1">
    <source>
        <dbReference type="ARBA" id="ARBA00004123"/>
    </source>
</evidence>
<comment type="caution">
    <text evidence="8">The sequence shown here is derived from an EMBL/GenBank/DDBJ whole genome shotgun (WGS) entry which is preliminary data.</text>
</comment>
<evidence type="ECO:0000256" key="3">
    <source>
        <dbReference type="ARBA" id="ARBA00023015"/>
    </source>
</evidence>
<proteinExistence type="predicted"/>
<comment type="subcellular location">
    <subcellularLocation>
        <location evidence="1">Nucleus</location>
    </subcellularLocation>
</comment>
<dbReference type="CDD" id="cd12148">
    <property type="entry name" value="fungal_TF_MHR"/>
    <property type="match status" value="1"/>
</dbReference>
<dbReference type="GO" id="GO:0006351">
    <property type="term" value="P:DNA-templated transcription"/>
    <property type="evidence" value="ECO:0007669"/>
    <property type="project" value="InterPro"/>
</dbReference>
<dbReference type="SUPFAM" id="SSF57701">
    <property type="entry name" value="Zn2/Cys6 DNA-binding domain"/>
    <property type="match status" value="1"/>
</dbReference>
<accession>A0A1M2V4T9</accession>
<name>A0A1M2V4T9_TRAPU</name>
<keyword evidence="9" id="KW-1185">Reference proteome</keyword>
<dbReference type="InterPro" id="IPR036864">
    <property type="entry name" value="Zn2-C6_fun-type_DNA-bd_sf"/>
</dbReference>
<dbReference type="STRING" id="154538.A0A1M2V4T9"/>
<dbReference type="InterPro" id="IPR007219">
    <property type="entry name" value="XnlR_reg_dom"/>
</dbReference>
<dbReference type="PROSITE" id="PS00463">
    <property type="entry name" value="ZN2_CY6_FUNGAL_1"/>
    <property type="match status" value="1"/>
</dbReference>
<dbReference type="GO" id="GO:0005634">
    <property type="term" value="C:nucleus"/>
    <property type="evidence" value="ECO:0007669"/>
    <property type="project" value="UniProtKB-SubCell"/>
</dbReference>
<evidence type="ECO:0000313" key="8">
    <source>
        <dbReference type="EMBL" id="OJT02629.1"/>
    </source>
</evidence>
<keyword evidence="4" id="KW-0804">Transcription</keyword>
<evidence type="ECO:0000256" key="5">
    <source>
        <dbReference type="ARBA" id="ARBA00023242"/>
    </source>
</evidence>
<dbReference type="AlphaFoldDB" id="A0A1M2V4T9"/>
<dbReference type="GO" id="GO:0003677">
    <property type="term" value="F:DNA binding"/>
    <property type="evidence" value="ECO:0007669"/>
    <property type="project" value="InterPro"/>
</dbReference>
<reference evidence="8 9" key="1">
    <citation type="submission" date="2016-10" db="EMBL/GenBank/DDBJ databases">
        <title>Genome sequence of the basidiomycete white-rot fungus Trametes pubescens.</title>
        <authorList>
            <person name="Makela M.R."/>
            <person name="Granchi Z."/>
            <person name="Peng M."/>
            <person name="De Vries R.P."/>
            <person name="Grigoriev I."/>
            <person name="Riley R."/>
            <person name="Hilden K."/>
        </authorList>
    </citation>
    <scope>NUCLEOTIDE SEQUENCE [LARGE SCALE GENOMIC DNA]</scope>
    <source>
        <strain evidence="8 9">FBCC735</strain>
    </source>
</reference>
<dbReference type="PANTHER" id="PTHR47338:SF29">
    <property type="entry name" value="ZN(2)-C6 FUNGAL-TYPE DOMAIN-CONTAINING PROTEIN"/>
    <property type="match status" value="1"/>
</dbReference>
<dbReference type="CDD" id="cd14725">
    <property type="entry name" value="ZIP_Gal4-like_2"/>
    <property type="match status" value="1"/>
</dbReference>
<gene>
    <name evidence="8" type="ORF">TRAPUB_6810</name>
</gene>
<evidence type="ECO:0000313" key="9">
    <source>
        <dbReference type="Proteomes" id="UP000184267"/>
    </source>
</evidence>
<sequence>MAEERKPTSPTSGPAPLQRGTLPHSNSPTAPAFPILRAHHAVLLAGKACLRCRKRKMRCDGSKPACAQCVRAKKGDVCEYDDGKGKTRTQIMREHIARLEMRVRELENPEQSAPSMTLFDPHALSPYYSESSSSSSYDSPGKLTYSASASPIPFPLGEQDPRSMLSPLSVTTPDVDSATWESLNFAGLSTVSGVNGYNGMEAPPLDHILLEIFIPHRQQCGLDIHVGRLRDSLNSPPPEQRHPVLMNAIYLWACYLSRPGSLSQYEQLYLSRTMASLGDAMQLSSRVVDLIQACCLLSLYYLSNGRFLEGSYYSAAASTLAVQCRLHQIGCGPPTMNLDIWDATFDLPPPKDNIERGERITTFWQVYNLDRCWSVVLRRPATLPDSDHPLASITTPWPQRIEDYENEDHDVGGGSPTIRGFFVQQGQSSTLSGFSTVALRVKASALFEGANRLSSSWSPRSLASGSFSENFTAFEHSIMRFTTTLLPLHQVGGAIPDDKYALIVIHSLAHASMIRLHAPFMRDDGVSREKSLRAARSLIHVTKLVTDADFEFLDPVIGSCWASAAKVLENELTRLQSSWPDPLNTMEVRADLESLLFVMTKLGAKFPLVGAHHILPLLAEIES</sequence>
<dbReference type="Proteomes" id="UP000184267">
    <property type="component" value="Unassembled WGS sequence"/>
</dbReference>
<organism evidence="8 9">
    <name type="scientific">Trametes pubescens</name>
    <name type="common">White-rot fungus</name>
    <dbReference type="NCBI Taxonomy" id="154538"/>
    <lineage>
        <taxon>Eukaryota</taxon>
        <taxon>Fungi</taxon>
        <taxon>Dikarya</taxon>
        <taxon>Basidiomycota</taxon>
        <taxon>Agaricomycotina</taxon>
        <taxon>Agaricomycetes</taxon>
        <taxon>Polyporales</taxon>
        <taxon>Polyporaceae</taxon>
        <taxon>Trametes</taxon>
    </lineage>
</organism>
<keyword evidence="5" id="KW-0539">Nucleus</keyword>
<dbReference type="CDD" id="cd00067">
    <property type="entry name" value="GAL4"/>
    <property type="match status" value="1"/>
</dbReference>
<dbReference type="GO" id="GO:0000981">
    <property type="term" value="F:DNA-binding transcription factor activity, RNA polymerase II-specific"/>
    <property type="evidence" value="ECO:0007669"/>
    <property type="project" value="InterPro"/>
</dbReference>
<dbReference type="PROSITE" id="PS50048">
    <property type="entry name" value="ZN2_CY6_FUNGAL_2"/>
    <property type="match status" value="1"/>
</dbReference>
<evidence type="ECO:0000256" key="6">
    <source>
        <dbReference type="SAM" id="MobiDB-lite"/>
    </source>
</evidence>
<dbReference type="InterPro" id="IPR050815">
    <property type="entry name" value="TF_fung"/>
</dbReference>
<dbReference type="InterPro" id="IPR001138">
    <property type="entry name" value="Zn2Cys6_DnaBD"/>
</dbReference>
<feature type="region of interest" description="Disordered" evidence="6">
    <location>
        <begin position="1"/>
        <end position="31"/>
    </location>
</feature>
<dbReference type="OMA" id="AHASMIR"/>
<keyword evidence="3" id="KW-0805">Transcription regulation</keyword>
<dbReference type="Gene3D" id="4.10.240.10">
    <property type="entry name" value="Zn(2)-C6 fungal-type DNA-binding domain"/>
    <property type="match status" value="1"/>
</dbReference>
<feature type="domain" description="Zn(2)-C6 fungal-type" evidence="7">
    <location>
        <begin position="48"/>
        <end position="80"/>
    </location>
</feature>
<evidence type="ECO:0000256" key="4">
    <source>
        <dbReference type="ARBA" id="ARBA00023163"/>
    </source>
</evidence>
<dbReference type="EMBL" id="MNAD01001654">
    <property type="protein sequence ID" value="OJT02629.1"/>
    <property type="molecule type" value="Genomic_DNA"/>
</dbReference>
<dbReference type="SMART" id="SM00906">
    <property type="entry name" value="Fungal_trans"/>
    <property type="match status" value="1"/>
</dbReference>
<evidence type="ECO:0000256" key="2">
    <source>
        <dbReference type="ARBA" id="ARBA00022723"/>
    </source>
</evidence>
<protein>
    <recommendedName>
        <fullName evidence="7">Zn(2)-C6 fungal-type domain-containing protein</fullName>
    </recommendedName>
</protein>
<dbReference type="OrthoDB" id="2123952at2759"/>
<dbReference type="GO" id="GO:0008270">
    <property type="term" value="F:zinc ion binding"/>
    <property type="evidence" value="ECO:0007669"/>
    <property type="project" value="InterPro"/>
</dbReference>
<dbReference type="PANTHER" id="PTHR47338">
    <property type="entry name" value="ZN(II)2CYS6 TRANSCRIPTION FACTOR (EUROFUNG)-RELATED"/>
    <property type="match status" value="1"/>
</dbReference>
<dbReference type="SMART" id="SM00066">
    <property type="entry name" value="GAL4"/>
    <property type="match status" value="1"/>
</dbReference>
<dbReference type="Pfam" id="PF00172">
    <property type="entry name" value="Zn_clus"/>
    <property type="match status" value="1"/>
</dbReference>
<keyword evidence="2" id="KW-0479">Metal-binding</keyword>
<evidence type="ECO:0000259" key="7">
    <source>
        <dbReference type="PROSITE" id="PS50048"/>
    </source>
</evidence>
<dbReference type="Pfam" id="PF04082">
    <property type="entry name" value="Fungal_trans"/>
    <property type="match status" value="1"/>
</dbReference>